<protein>
    <submittedName>
        <fullName evidence="2">Uncharacterized protein</fullName>
    </submittedName>
</protein>
<comment type="caution">
    <text evidence="2">The sequence shown here is derived from an EMBL/GenBank/DDBJ whole genome shotgun (WGS) entry which is preliminary data.</text>
</comment>
<dbReference type="AlphaFoldDB" id="A0A480A2G9"/>
<gene>
    <name evidence="2" type="ORF">SR1949_38100</name>
</gene>
<evidence type="ECO:0000313" key="3">
    <source>
        <dbReference type="Proteomes" id="UP000300142"/>
    </source>
</evidence>
<feature type="transmembrane region" description="Helical" evidence="1">
    <location>
        <begin position="20"/>
        <end position="47"/>
    </location>
</feature>
<reference evidence="3" key="1">
    <citation type="submission" date="2019-02" db="EMBL/GenBank/DDBJ databases">
        <title>Draft genome sequence of Sphaerospermopsis reniformis NIES-1949.</title>
        <authorList>
            <person name="Yamaguchi H."/>
            <person name="Suzuki S."/>
            <person name="Kawachi M."/>
        </authorList>
    </citation>
    <scope>NUCLEOTIDE SEQUENCE [LARGE SCALE GENOMIC DNA]</scope>
    <source>
        <strain evidence="3">NIES-1949</strain>
    </source>
</reference>
<accession>A0A480A2G9</accession>
<dbReference type="EMBL" id="BJCE01000164">
    <property type="protein sequence ID" value="GCL38692.1"/>
    <property type="molecule type" value="Genomic_DNA"/>
</dbReference>
<evidence type="ECO:0000256" key="1">
    <source>
        <dbReference type="SAM" id="Phobius"/>
    </source>
</evidence>
<keyword evidence="1" id="KW-1133">Transmembrane helix</keyword>
<name>A0A480A2G9_9CYAN</name>
<sequence length="83" mass="8871">MVVILPFNDVVPPAFVSKLAAVTVLNVVVAALLAIIFPTAVVLTRVIFPVKALTVKLPLTLLFPNVILFASCKLTLFPVNTLT</sequence>
<evidence type="ECO:0000313" key="2">
    <source>
        <dbReference type="EMBL" id="GCL38692.1"/>
    </source>
</evidence>
<feature type="transmembrane region" description="Helical" evidence="1">
    <location>
        <begin position="59"/>
        <end position="79"/>
    </location>
</feature>
<keyword evidence="3" id="KW-1185">Reference proteome</keyword>
<proteinExistence type="predicted"/>
<keyword evidence="1" id="KW-0812">Transmembrane</keyword>
<organism evidence="2 3">
    <name type="scientific">Sphaerospermopsis reniformis</name>
    <dbReference type="NCBI Taxonomy" id="531300"/>
    <lineage>
        <taxon>Bacteria</taxon>
        <taxon>Bacillati</taxon>
        <taxon>Cyanobacteriota</taxon>
        <taxon>Cyanophyceae</taxon>
        <taxon>Nostocales</taxon>
        <taxon>Aphanizomenonaceae</taxon>
        <taxon>Sphaerospermopsis</taxon>
    </lineage>
</organism>
<dbReference type="Proteomes" id="UP000300142">
    <property type="component" value="Unassembled WGS sequence"/>
</dbReference>
<keyword evidence="1" id="KW-0472">Membrane</keyword>